<dbReference type="PANTHER" id="PTHR33398:SF1">
    <property type="entry name" value="SMALL RIBOSOMAL SUBUNIT PROTEIN BS20C"/>
    <property type="match status" value="1"/>
</dbReference>
<dbReference type="GO" id="GO:0006412">
    <property type="term" value="P:translation"/>
    <property type="evidence" value="ECO:0007669"/>
    <property type="project" value="UniProtKB-UniRule"/>
</dbReference>
<dbReference type="Proteomes" id="UP000239590">
    <property type="component" value="Unassembled WGS sequence"/>
</dbReference>
<proteinExistence type="inferred from homology"/>
<reference evidence="10" key="1">
    <citation type="submission" date="2018-02" db="EMBL/GenBank/DDBJ databases">
        <title>Genome sequencing of Solimonas sp. HR-BB.</title>
        <authorList>
            <person name="Lee Y."/>
            <person name="Jeon C.O."/>
        </authorList>
    </citation>
    <scope>NUCLEOTIDE SEQUENCE [LARGE SCALE GENOMIC DNA]</scope>
    <source>
        <strain evidence="10">HR-U</strain>
    </source>
</reference>
<keyword evidence="10" id="KW-1185">Reference proteome</keyword>
<dbReference type="InterPro" id="IPR002583">
    <property type="entry name" value="Ribosomal_bS20"/>
</dbReference>
<protein>
    <recommendedName>
        <fullName evidence="7 8">Small ribosomal subunit protein bS20</fullName>
    </recommendedName>
</protein>
<dbReference type="AlphaFoldDB" id="A0A2S7IL41"/>
<evidence type="ECO:0000256" key="2">
    <source>
        <dbReference type="ARBA" id="ARBA00007634"/>
    </source>
</evidence>
<comment type="caution">
    <text evidence="9">The sequence shown here is derived from an EMBL/GenBank/DDBJ whole genome shotgun (WGS) entry which is preliminary data.</text>
</comment>
<comment type="function">
    <text evidence="1 8">Binds directly to 16S ribosomal RNA.</text>
</comment>
<dbReference type="InterPro" id="IPR036510">
    <property type="entry name" value="Ribosomal_bS20_sf"/>
</dbReference>
<dbReference type="HAMAP" id="MF_00500">
    <property type="entry name" value="Ribosomal_bS20"/>
    <property type="match status" value="1"/>
</dbReference>
<evidence type="ECO:0000256" key="3">
    <source>
        <dbReference type="ARBA" id="ARBA00022730"/>
    </source>
</evidence>
<gene>
    <name evidence="8" type="primary">rpsT</name>
    <name evidence="9" type="ORF">C5O19_01600</name>
</gene>
<evidence type="ECO:0000313" key="9">
    <source>
        <dbReference type="EMBL" id="PQA58395.1"/>
    </source>
</evidence>
<dbReference type="PANTHER" id="PTHR33398">
    <property type="entry name" value="30S RIBOSOMAL PROTEIN S20"/>
    <property type="match status" value="1"/>
</dbReference>
<dbReference type="GO" id="GO:0005829">
    <property type="term" value="C:cytosol"/>
    <property type="evidence" value="ECO:0007669"/>
    <property type="project" value="TreeGrafter"/>
</dbReference>
<dbReference type="Gene3D" id="1.20.58.110">
    <property type="entry name" value="Ribosomal protein S20"/>
    <property type="match status" value="1"/>
</dbReference>
<keyword evidence="5 8" id="KW-0689">Ribosomal protein</keyword>
<keyword evidence="6 8" id="KW-0687">Ribonucleoprotein</keyword>
<comment type="similarity">
    <text evidence="2 8">Belongs to the bacterial ribosomal protein bS20 family.</text>
</comment>
<dbReference type="RefSeq" id="WP_094812331.1">
    <property type="nucleotide sequence ID" value="NZ_PTRA01000001.1"/>
</dbReference>
<dbReference type="SUPFAM" id="SSF46992">
    <property type="entry name" value="Ribosomal protein S20"/>
    <property type="match status" value="1"/>
</dbReference>
<dbReference type="GO" id="GO:0070181">
    <property type="term" value="F:small ribosomal subunit rRNA binding"/>
    <property type="evidence" value="ECO:0007669"/>
    <property type="project" value="TreeGrafter"/>
</dbReference>
<keyword evidence="4 8" id="KW-0694">RNA-binding</keyword>
<dbReference type="GO" id="GO:0015935">
    <property type="term" value="C:small ribosomal subunit"/>
    <property type="evidence" value="ECO:0007669"/>
    <property type="project" value="TreeGrafter"/>
</dbReference>
<name>A0A2S7IL41_9BACT</name>
<keyword evidence="3 8" id="KW-0699">rRNA-binding</keyword>
<organism evidence="9 10">
    <name type="scientific">Siphonobacter curvatus</name>
    <dbReference type="NCBI Taxonomy" id="2094562"/>
    <lineage>
        <taxon>Bacteria</taxon>
        <taxon>Pseudomonadati</taxon>
        <taxon>Bacteroidota</taxon>
        <taxon>Cytophagia</taxon>
        <taxon>Cytophagales</taxon>
        <taxon>Cytophagaceae</taxon>
        <taxon>Siphonobacter</taxon>
    </lineage>
</organism>
<evidence type="ECO:0000256" key="5">
    <source>
        <dbReference type="ARBA" id="ARBA00022980"/>
    </source>
</evidence>
<evidence type="ECO:0000256" key="8">
    <source>
        <dbReference type="HAMAP-Rule" id="MF_00500"/>
    </source>
</evidence>
<accession>A0A2S7IL41</accession>
<dbReference type="NCBIfam" id="TIGR00029">
    <property type="entry name" value="S20"/>
    <property type="match status" value="1"/>
</dbReference>
<evidence type="ECO:0000256" key="4">
    <source>
        <dbReference type="ARBA" id="ARBA00022884"/>
    </source>
</evidence>
<dbReference type="Pfam" id="PF01649">
    <property type="entry name" value="Ribosomal_S20p"/>
    <property type="match status" value="1"/>
</dbReference>
<evidence type="ECO:0000256" key="6">
    <source>
        <dbReference type="ARBA" id="ARBA00023274"/>
    </source>
</evidence>
<evidence type="ECO:0000256" key="1">
    <source>
        <dbReference type="ARBA" id="ARBA00003134"/>
    </source>
</evidence>
<sequence>MANHKSALKRIRANETKRLRNRFQHKTTRTFIKKLRATTDKVEAQDLYKKVASMLDKLAKKNVIHKNKAANNKSKLARFVNKLQAAA</sequence>
<evidence type="ECO:0000256" key="7">
    <source>
        <dbReference type="ARBA" id="ARBA00035136"/>
    </source>
</evidence>
<dbReference type="GO" id="GO:0003735">
    <property type="term" value="F:structural constituent of ribosome"/>
    <property type="evidence" value="ECO:0007669"/>
    <property type="project" value="InterPro"/>
</dbReference>
<dbReference type="OrthoDB" id="9808392at2"/>
<evidence type="ECO:0000313" key="10">
    <source>
        <dbReference type="Proteomes" id="UP000239590"/>
    </source>
</evidence>
<dbReference type="EMBL" id="PTRA01000001">
    <property type="protein sequence ID" value="PQA58395.1"/>
    <property type="molecule type" value="Genomic_DNA"/>
</dbReference>